<sequence>MSMTLGDALLSRNFGFQIDGIQVEAVHEISGFQQEQDTITYMQNTADGIPVTKNMPGAEKGGTCQIVFGITKEKIIQEWIKASQEGLMGEARKNASIVFNDWENGETLRINLENAWCGTATPSAVSAGSTDPLTMTATISYERLSWE</sequence>
<dbReference type="KEGG" id="sxi:SXIM_21350"/>
<dbReference type="RefSeq" id="WP_030736426.1">
    <property type="nucleotide sequence ID" value="NZ_CBDRAA010000009.1"/>
</dbReference>
<keyword evidence="2" id="KW-1185">Reference proteome</keyword>
<accession>A0A0F7FUN9</accession>
<evidence type="ECO:0000313" key="1">
    <source>
        <dbReference type="EMBL" id="AKG43519.1"/>
    </source>
</evidence>
<dbReference type="PANTHER" id="PTHR38009">
    <property type="entry name" value="CONSERVED HYPOTHETICAL PHAGE TAIL PROTEIN"/>
    <property type="match status" value="1"/>
</dbReference>
<proteinExistence type="predicted"/>
<gene>
    <name evidence="1" type="ORF">SXIM_21350</name>
</gene>
<organism evidence="1 2">
    <name type="scientific">Streptomyces xiamenensis</name>
    <dbReference type="NCBI Taxonomy" id="408015"/>
    <lineage>
        <taxon>Bacteria</taxon>
        <taxon>Bacillati</taxon>
        <taxon>Actinomycetota</taxon>
        <taxon>Actinomycetes</taxon>
        <taxon>Kitasatosporales</taxon>
        <taxon>Streptomycetaceae</taxon>
        <taxon>Streptomyces</taxon>
    </lineage>
</organism>
<dbReference type="STRING" id="408015.SXIM_21350"/>
<dbReference type="AlphaFoldDB" id="A0A0F7FUN9"/>
<evidence type="ECO:0000313" key="2">
    <source>
        <dbReference type="Proteomes" id="UP000034034"/>
    </source>
</evidence>
<protein>
    <submittedName>
        <fullName evidence="1">Phage tail protein</fullName>
    </submittedName>
</protein>
<dbReference type="EMBL" id="CP009922">
    <property type="protein sequence ID" value="AKG43519.1"/>
    <property type="molecule type" value="Genomic_DNA"/>
</dbReference>
<dbReference type="PATRIC" id="fig|408015.6.peg.2167"/>
<dbReference type="InterPro" id="IPR011747">
    <property type="entry name" value="CHP02241"/>
</dbReference>
<dbReference type="Proteomes" id="UP000034034">
    <property type="component" value="Chromosome"/>
</dbReference>
<dbReference type="GO" id="GO:0005198">
    <property type="term" value="F:structural molecule activity"/>
    <property type="evidence" value="ECO:0007669"/>
    <property type="project" value="InterPro"/>
</dbReference>
<dbReference type="PANTHER" id="PTHR38009:SF1">
    <property type="entry name" value="CONSERVED HYPOTHETICAL PHAGE TAIL PROTEIN"/>
    <property type="match status" value="1"/>
</dbReference>
<dbReference type="HOGENOM" id="CLU_101335_4_1_11"/>
<dbReference type="Pfam" id="PF06841">
    <property type="entry name" value="Phage_T4_gp19"/>
    <property type="match status" value="1"/>
</dbReference>
<name>A0A0F7FUN9_9ACTN</name>
<reference evidence="1" key="1">
    <citation type="submission" date="2019-08" db="EMBL/GenBank/DDBJ databases">
        <title>Complete genome sequence of a mangrove-derived Streptomyces xiamenensis.</title>
        <authorList>
            <person name="Xu J."/>
        </authorList>
    </citation>
    <scope>NUCLEOTIDE SEQUENCE</scope>
    <source>
        <strain evidence="1">318</strain>
    </source>
</reference>
<dbReference type="InterPro" id="IPR010667">
    <property type="entry name" value="Phage_T4_Gp19"/>
</dbReference>
<dbReference type="NCBIfam" id="TIGR02241">
    <property type="entry name" value="conserved hypothetical phage tail region protein"/>
    <property type="match status" value="1"/>
</dbReference>